<keyword evidence="5 11" id="KW-0863">Zinc-finger</keyword>
<accession>A0AAW9HVZ9</accession>
<dbReference type="Pfam" id="PF01556">
    <property type="entry name" value="DnaJ_C"/>
    <property type="match status" value="1"/>
</dbReference>
<dbReference type="CDD" id="cd06257">
    <property type="entry name" value="DnaJ"/>
    <property type="match status" value="1"/>
</dbReference>
<evidence type="ECO:0000313" key="15">
    <source>
        <dbReference type="EMBL" id="MDY5154600.1"/>
    </source>
</evidence>
<feature type="binding site" evidence="11">
    <location>
        <position position="138"/>
    </location>
    <ligand>
        <name>Zn(2+)</name>
        <dbReference type="ChEBI" id="CHEBI:29105"/>
        <label>1</label>
    </ligand>
</feature>
<dbReference type="GO" id="GO:0042026">
    <property type="term" value="P:protein refolding"/>
    <property type="evidence" value="ECO:0007669"/>
    <property type="project" value="TreeGrafter"/>
</dbReference>
<dbReference type="HAMAP" id="MF_01152">
    <property type="entry name" value="DnaJ"/>
    <property type="match status" value="1"/>
</dbReference>
<dbReference type="GO" id="GO:0005737">
    <property type="term" value="C:cytoplasm"/>
    <property type="evidence" value="ECO:0007669"/>
    <property type="project" value="UniProtKB-SubCell"/>
</dbReference>
<dbReference type="GO" id="GO:0006260">
    <property type="term" value="P:DNA replication"/>
    <property type="evidence" value="ECO:0007669"/>
    <property type="project" value="UniProtKB-KW"/>
</dbReference>
<feature type="domain" description="CR-type" evidence="14">
    <location>
        <begin position="122"/>
        <end position="204"/>
    </location>
</feature>
<dbReference type="Proteomes" id="UP001281731">
    <property type="component" value="Unassembled WGS sequence"/>
</dbReference>
<evidence type="ECO:0000256" key="6">
    <source>
        <dbReference type="ARBA" id="ARBA00022833"/>
    </source>
</evidence>
<feature type="repeat" description="CXXCXGXG motif" evidence="11">
    <location>
        <begin position="135"/>
        <end position="142"/>
    </location>
</feature>
<dbReference type="FunFam" id="2.10.230.10:FF:000002">
    <property type="entry name" value="Molecular chaperone DnaJ"/>
    <property type="match status" value="1"/>
</dbReference>
<evidence type="ECO:0000256" key="9">
    <source>
        <dbReference type="ARBA" id="ARBA00061004"/>
    </source>
</evidence>
<evidence type="ECO:0000256" key="11">
    <source>
        <dbReference type="HAMAP-Rule" id="MF_01152"/>
    </source>
</evidence>
<dbReference type="InterPro" id="IPR036869">
    <property type="entry name" value="J_dom_sf"/>
</dbReference>
<evidence type="ECO:0000256" key="1">
    <source>
        <dbReference type="ARBA" id="ARBA00022490"/>
    </source>
</evidence>
<evidence type="ECO:0000256" key="12">
    <source>
        <dbReference type="PROSITE-ProRule" id="PRU00546"/>
    </source>
</evidence>
<dbReference type="AlphaFoldDB" id="A0AAW9HVZ9"/>
<reference evidence="15" key="1">
    <citation type="submission" date="2023-10" db="EMBL/GenBank/DDBJ databases">
        <title>Whole Genome based description of the genera Actinobaculum and Actinotignum reveals a complex phylogenetic relationship within the species included in the genus Actinotignum.</title>
        <authorList>
            <person name="Jensen C.S."/>
            <person name="Dargis R."/>
            <person name="Kemp M."/>
            <person name="Christensen J.J."/>
        </authorList>
    </citation>
    <scope>NUCLEOTIDE SEQUENCE</scope>
    <source>
        <strain evidence="15">SLA_B511</strain>
    </source>
</reference>
<evidence type="ECO:0000256" key="2">
    <source>
        <dbReference type="ARBA" id="ARBA00022705"/>
    </source>
</evidence>
<dbReference type="InterPro" id="IPR036410">
    <property type="entry name" value="HSP_DnaJ_Cys-rich_dom_sf"/>
</dbReference>
<dbReference type="EMBL" id="JAWNGC010000002">
    <property type="protein sequence ID" value="MDY5154600.1"/>
    <property type="molecule type" value="Genomic_DNA"/>
</dbReference>
<gene>
    <name evidence="11" type="primary">dnaJ</name>
    <name evidence="15" type="ORF">R6G80_02520</name>
</gene>
<dbReference type="InterPro" id="IPR012724">
    <property type="entry name" value="DnaJ"/>
</dbReference>
<keyword evidence="6 11" id="KW-0862">Zinc</keyword>
<organism evidence="15 16">
    <name type="scientific">Actinotignum urinale</name>
    <dbReference type="NCBI Taxonomy" id="190146"/>
    <lineage>
        <taxon>Bacteria</taxon>
        <taxon>Bacillati</taxon>
        <taxon>Actinomycetota</taxon>
        <taxon>Actinomycetes</taxon>
        <taxon>Actinomycetales</taxon>
        <taxon>Actinomycetaceae</taxon>
        <taxon>Actinotignum</taxon>
    </lineage>
</organism>
<dbReference type="CDD" id="cd10747">
    <property type="entry name" value="DnaJ_C"/>
    <property type="match status" value="1"/>
</dbReference>
<comment type="caution">
    <text evidence="15">The sequence shown here is derived from an EMBL/GenBank/DDBJ whole genome shotgun (WGS) entry which is preliminary data.</text>
</comment>
<proteinExistence type="inferred from homology"/>
<keyword evidence="4 11" id="KW-0677">Repeat</keyword>
<feature type="domain" description="J" evidence="13">
    <location>
        <begin position="3"/>
        <end position="66"/>
    </location>
</feature>
<evidence type="ECO:0000259" key="14">
    <source>
        <dbReference type="PROSITE" id="PS51188"/>
    </source>
</evidence>
<dbReference type="GO" id="GO:0008270">
    <property type="term" value="F:zinc ion binding"/>
    <property type="evidence" value="ECO:0007669"/>
    <property type="project" value="UniProtKB-UniRule"/>
</dbReference>
<keyword evidence="2 11" id="KW-0235">DNA replication</keyword>
<dbReference type="SUPFAM" id="SSF46565">
    <property type="entry name" value="Chaperone J-domain"/>
    <property type="match status" value="1"/>
</dbReference>
<comment type="function">
    <text evidence="11">Participates actively in the response to hyperosmotic and heat shock by preventing the aggregation of stress-denatured proteins and by disaggregating proteins, also in an autonomous, DnaK-independent fashion. Unfolded proteins bind initially to DnaJ; upon interaction with the DnaJ-bound protein, DnaK hydrolyzes its bound ATP, resulting in the formation of a stable complex. GrpE releases ADP from DnaK; ATP binding to DnaK triggers the release of the substrate protein, thus completing the reaction cycle. Several rounds of ATP-dependent interactions between DnaJ, DnaK and GrpE are required for fully efficient folding. Also involved, together with DnaK and GrpE, in the DNA replication of plasmids through activation of initiation proteins.</text>
</comment>
<dbReference type="PRINTS" id="PR00625">
    <property type="entry name" value="JDOMAIN"/>
</dbReference>
<dbReference type="InterPro" id="IPR001305">
    <property type="entry name" value="HSP_DnaJ_Cys-rich_dom"/>
</dbReference>
<feature type="repeat" description="CXXCXGXG motif" evidence="11">
    <location>
        <begin position="192"/>
        <end position="199"/>
    </location>
</feature>
<evidence type="ECO:0000256" key="7">
    <source>
        <dbReference type="ARBA" id="ARBA00023016"/>
    </source>
</evidence>
<feature type="repeat" description="CXXCXGXG motif" evidence="11">
    <location>
        <begin position="178"/>
        <end position="185"/>
    </location>
</feature>
<feature type="binding site" evidence="11">
    <location>
        <position position="135"/>
    </location>
    <ligand>
        <name>Zn(2+)</name>
        <dbReference type="ChEBI" id="CHEBI:29105"/>
        <label>1</label>
    </ligand>
</feature>
<feature type="binding site" evidence="11">
    <location>
        <position position="195"/>
    </location>
    <ligand>
        <name>Zn(2+)</name>
        <dbReference type="ChEBI" id="CHEBI:29105"/>
        <label>1</label>
    </ligand>
</feature>
<feature type="binding site" evidence="11">
    <location>
        <position position="178"/>
    </location>
    <ligand>
        <name>Zn(2+)</name>
        <dbReference type="ChEBI" id="CHEBI:29105"/>
        <label>2</label>
    </ligand>
</feature>
<dbReference type="InterPro" id="IPR001623">
    <property type="entry name" value="DnaJ_domain"/>
</dbReference>
<sequence>MADYYETLGVAKDASQQEIRKAYLKLSRKLHPDHAGPEAEEQYKAVNEAYTVLSNEETRRKYDMGGPSMGMGGPGGFGFDMGDIFSSFFGGSMGGGGPVPRGERGKDILIRLSITLEEAVFGTTKELTETFFVRCATCTGNGCTPGTSPVTCHNCQGQGSVQRVTNSLFGQMVTHAPCPTCEGHGTVIASPCKACRGQGRTREEKTLSVKIPAGVDTGMRVRLAGSGDAGSFGAPEGDVYVEIQVQPHPIFHRVGDELQGEIQVPMTSAALGTTATIPTLDGDKEITIPTGTSSGYTVTLKGLGATQVNGRGRGDMKIRVAVKTPTNLDDRQEKLLRELAELRGETVSDVVLTEEKPGFFEKMREKFK</sequence>
<dbReference type="InterPro" id="IPR008971">
    <property type="entry name" value="HSP40/DnaJ_pept-bd"/>
</dbReference>
<dbReference type="PROSITE" id="PS51188">
    <property type="entry name" value="ZF_CR"/>
    <property type="match status" value="1"/>
</dbReference>
<dbReference type="GO" id="GO:0005524">
    <property type="term" value="F:ATP binding"/>
    <property type="evidence" value="ECO:0007669"/>
    <property type="project" value="InterPro"/>
</dbReference>
<comment type="cofactor">
    <cofactor evidence="11">
        <name>Zn(2+)</name>
        <dbReference type="ChEBI" id="CHEBI:29105"/>
    </cofactor>
    <text evidence="11">Binds 2 Zn(2+) ions per monomer.</text>
</comment>
<dbReference type="Gene3D" id="2.10.230.10">
    <property type="entry name" value="Heat shock protein DnaJ, cysteine-rich domain"/>
    <property type="match status" value="1"/>
</dbReference>
<keyword evidence="1 11" id="KW-0963">Cytoplasm</keyword>
<feature type="zinc finger region" description="CR-type" evidence="12">
    <location>
        <begin position="122"/>
        <end position="204"/>
    </location>
</feature>
<dbReference type="GO" id="GO:0051082">
    <property type="term" value="F:unfolded protein binding"/>
    <property type="evidence" value="ECO:0007669"/>
    <property type="project" value="UniProtKB-UniRule"/>
</dbReference>
<dbReference type="Gene3D" id="2.60.260.20">
    <property type="entry name" value="Urease metallochaperone UreE, N-terminal domain"/>
    <property type="match status" value="2"/>
</dbReference>
<dbReference type="InterPro" id="IPR002939">
    <property type="entry name" value="DnaJ_C"/>
</dbReference>
<evidence type="ECO:0000259" key="13">
    <source>
        <dbReference type="PROSITE" id="PS50076"/>
    </source>
</evidence>
<evidence type="ECO:0000313" key="16">
    <source>
        <dbReference type="Proteomes" id="UP001281731"/>
    </source>
</evidence>
<feature type="binding site" evidence="11">
    <location>
        <position position="152"/>
    </location>
    <ligand>
        <name>Zn(2+)</name>
        <dbReference type="ChEBI" id="CHEBI:29105"/>
        <label>2</label>
    </ligand>
</feature>
<dbReference type="GO" id="GO:0031072">
    <property type="term" value="F:heat shock protein binding"/>
    <property type="evidence" value="ECO:0007669"/>
    <property type="project" value="InterPro"/>
</dbReference>
<comment type="subcellular location">
    <subcellularLocation>
        <location evidence="11">Cytoplasm</location>
    </subcellularLocation>
</comment>
<dbReference type="NCBIfam" id="NF008035">
    <property type="entry name" value="PRK10767.1"/>
    <property type="match status" value="1"/>
</dbReference>
<dbReference type="GO" id="GO:0009408">
    <property type="term" value="P:response to heat"/>
    <property type="evidence" value="ECO:0007669"/>
    <property type="project" value="InterPro"/>
</dbReference>
<keyword evidence="8 11" id="KW-0143">Chaperone</keyword>
<feature type="binding site" evidence="11">
    <location>
        <position position="192"/>
    </location>
    <ligand>
        <name>Zn(2+)</name>
        <dbReference type="ChEBI" id="CHEBI:29105"/>
        <label>1</label>
    </ligand>
</feature>
<dbReference type="FunFam" id="2.60.260.20:FF:000005">
    <property type="entry name" value="Chaperone protein dnaJ 1, mitochondrial"/>
    <property type="match status" value="1"/>
</dbReference>
<protein>
    <recommendedName>
        <fullName evidence="10 11">Chaperone protein DnaJ</fullName>
    </recommendedName>
</protein>
<comment type="subunit">
    <text evidence="11">Homodimer.</text>
</comment>
<evidence type="ECO:0000256" key="3">
    <source>
        <dbReference type="ARBA" id="ARBA00022723"/>
    </source>
</evidence>
<keyword evidence="7 11" id="KW-0346">Stress response</keyword>
<evidence type="ECO:0000256" key="8">
    <source>
        <dbReference type="ARBA" id="ARBA00023186"/>
    </source>
</evidence>
<dbReference type="SMART" id="SM00271">
    <property type="entry name" value="DnaJ"/>
    <property type="match status" value="1"/>
</dbReference>
<dbReference type="SUPFAM" id="SSF57938">
    <property type="entry name" value="DnaJ/Hsp40 cysteine-rich domain"/>
    <property type="match status" value="1"/>
</dbReference>
<dbReference type="SUPFAM" id="SSF49493">
    <property type="entry name" value="HSP40/DnaJ peptide-binding domain"/>
    <property type="match status" value="2"/>
</dbReference>
<comment type="domain">
    <text evidence="11">The J domain is necessary and sufficient to stimulate DnaK ATPase activity. Zinc center 1 plays an important role in the autonomous, DnaK-independent chaperone activity of DnaJ. Zinc center 2 is essential for interaction with DnaK and for DnaJ activity.</text>
</comment>
<keyword evidence="3 11" id="KW-0479">Metal-binding</keyword>
<dbReference type="PROSITE" id="PS50076">
    <property type="entry name" value="DNAJ_2"/>
    <property type="match status" value="1"/>
</dbReference>
<dbReference type="Gene3D" id="1.10.287.110">
    <property type="entry name" value="DnaJ domain"/>
    <property type="match status" value="1"/>
</dbReference>
<evidence type="ECO:0000256" key="5">
    <source>
        <dbReference type="ARBA" id="ARBA00022771"/>
    </source>
</evidence>
<dbReference type="Pfam" id="PF00684">
    <property type="entry name" value="DnaJ_CXXCXGXG"/>
    <property type="match status" value="1"/>
</dbReference>
<feature type="binding site" evidence="11">
    <location>
        <position position="155"/>
    </location>
    <ligand>
        <name>Zn(2+)</name>
        <dbReference type="ChEBI" id="CHEBI:29105"/>
        <label>2</label>
    </ligand>
</feature>
<evidence type="ECO:0000256" key="10">
    <source>
        <dbReference type="ARBA" id="ARBA00067609"/>
    </source>
</evidence>
<feature type="binding site" evidence="11">
    <location>
        <position position="181"/>
    </location>
    <ligand>
        <name>Zn(2+)</name>
        <dbReference type="ChEBI" id="CHEBI:29105"/>
        <label>2</label>
    </ligand>
</feature>
<dbReference type="Pfam" id="PF00226">
    <property type="entry name" value="DnaJ"/>
    <property type="match status" value="1"/>
</dbReference>
<dbReference type="PANTHER" id="PTHR43096">
    <property type="entry name" value="DNAJ HOMOLOG 1, MITOCHONDRIAL-RELATED"/>
    <property type="match status" value="1"/>
</dbReference>
<comment type="similarity">
    <text evidence="9 11">Belongs to the DnaJ family.</text>
</comment>
<name>A0AAW9HVZ9_9ACTO</name>
<feature type="repeat" description="CXXCXGXG motif" evidence="11">
    <location>
        <begin position="152"/>
        <end position="159"/>
    </location>
</feature>
<dbReference type="PANTHER" id="PTHR43096:SF48">
    <property type="entry name" value="CHAPERONE PROTEIN DNAJ"/>
    <property type="match status" value="1"/>
</dbReference>
<evidence type="ECO:0000256" key="4">
    <source>
        <dbReference type="ARBA" id="ARBA00022737"/>
    </source>
</evidence>
<dbReference type="RefSeq" id="WP_320756346.1">
    <property type="nucleotide sequence ID" value="NZ_JAWNGB010000010.1"/>
</dbReference>